<evidence type="ECO:0000259" key="6">
    <source>
        <dbReference type="Pfam" id="PF07317"/>
    </source>
</evidence>
<accession>A0A239FXJ2</accession>
<comment type="function">
    <text evidence="4">Acts as a flagellar brake, regulating swimming and swarming in a bis-(3'-5') cyclic diguanylic acid (c-di-GMP)-dependent manner. Binds 1 c-di-GMP dimer per subunit. Increasing levels of c-di-GMP lead to decreased motility.</text>
</comment>
<evidence type="ECO:0000259" key="5">
    <source>
        <dbReference type="Pfam" id="PF07238"/>
    </source>
</evidence>
<comment type="similarity">
    <text evidence="4">Belongs to the YcgR family.</text>
</comment>
<dbReference type="Gene3D" id="2.40.10.220">
    <property type="entry name" value="predicted glycosyltransferase like domains"/>
    <property type="match status" value="1"/>
</dbReference>
<dbReference type="Gene3D" id="2.30.110.10">
    <property type="entry name" value="Electron Transport, Fmn-binding Protein, Chain A"/>
    <property type="match status" value="1"/>
</dbReference>
<gene>
    <name evidence="4" type="primary">ycgR</name>
    <name evidence="7" type="ORF">SAMN06265795_104144</name>
</gene>
<keyword evidence="7" id="KW-0966">Cell projection</keyword>
<dbReference type="InterPro" id="IPR023787">
    <property type="entry name" value="T3SS_YcgR"/>
</dbReference>
<dbReference type="InterPro" id="IPR009926">
    <property type="entry name" value="T3SS_YcgR_PilZN"/>
</dbReference>
<dbReference type="Pfam" id="PF07317">
    <property type="entry name" value="PilZN"/>
    <property type="match status" value="1"/>
</dbReference>
<dbReference type="EMBL" id="FZOT01000004">
    <property type="protein sequence ID" value="SNS61621.1"/>
    <property type="molecule type" value="Genomic_DNA"/>
</dbReference>
<evidence type="ECO:0000256" key="3">
    <source>
        <dbReference type="ARBA" id="ARBA00023143"/>
    </source>
</evidence>
<keyword evidence="1 4" id="KW-0973">c-di-GMP</keyword>
<dbReference type="Proteomes" id="UP000198284">
    <property type="component" value="Unassembled WGS sequence"/>
</dbReference>
<reference evidence="7 8" key="1">
    <citation type="submission" date="2017-06" db="EMBL/GenBank/DDBJ databases">
        <authorList>
            <person name="Kim H.J."/>
            <person name="Triplett B.A."/>
        </authorList>
    </citation>
    <scope>NUCLEOTIDE SEQUENCE [LARGE SCALE GENOMIC DNA]</scope>
    <source>
        <strain evidence="7 8">U15</strain>
    </source>
</reference>
<dbReference type="GO" id="GO:0035438">
    <property type="term" value="F:cyclic-di-GMP binding"/>
    <property type="evidence" value="ECO:0007669"/>
    <property type="project" value="UniProtKB-UniRule"/>
</dbReference>
<name>A0A239FXJ2_9BURK</name>
<dbReference type="HAMAP" id="MF_01457">
    <property type="entry name" value="YcgR"/>
    <property type="match status" value="1"/>
</dbReference>
<dbReference type="RefSeq" id="WP_089398993.1">
    <property type="nucleotide sequence ID" value="NZ_FZOT01000004.1"/>
</dbReference>
<keyword evidence="2 4" id="KW-0547">Nucleotide-binding</keyword>
<evidence type="ECO:0000313" key="8">
    <source>
        <dbReference type="Proteomes" id="UP000198284"/>
    </source>
</evidence>
<dbReference type="Pfam" id="PF07238">
    <property type="entry name" value="PilZ"/>
    <property type="match status" value="1"/>
</dbReference>
<keyword evidence="8" id="KW-1185">Reference proteome</keyword>
<evidence type="ECO:0000256" key="1">
    <source>
        <dbReference type="ARBA" id="ARBA00022636"/>
    </source>
</evidence>
<dbReference type="GO" id="GO:0071945">
    <property type="term" value="P:regulation of bacterial-type flagellum-dependent cell motility by regulation of motor speed"/>
    <property type="evidence" value="ECO:0007669"/>
    <property type="project" value="UniProtKB-UniRule"/>
</dbReference>
<dbReference type="GO" id="GO:0071973">
    <property type="term" value="P:bacterial-type flagellum-dependent cell motility"/>
    <property type="evidence" value="ECO:0007669"/>
    <property type="project" value="UniProtKB-UniRule"/>
</dbReference>
<feature type="domain" description="Type III secretion system flagellar brake protein YcgR PilZN" evidence="6">
    <location>
        <begin position="15"/>
        <end position="121"/>
    </location>
</feature>
<comment type="subunit">
    <text evidence="4">Monomer. Interacts with the flagellar basal bodies.</text>
</comment>
<dbReference type="InterPro" id="IPR012349">
    <property type="entry name" value="Split_barrel_FMN-bd"/>
</dbReference>
<protein>
    <recommendedName>
        <fullName evidence="4">Flagellar brake protein YcgR</fullName>
    </recommendedName>
    <alternativeName>
        <fullName evidence="4">Cyclic di-GMP binding protein YcgR</fullName>
    </alternativeName>
</protein>
<comment type="subcellular location">
    <subcellularLocation>
        <location evidence="4">Bacterial flagellum basal body</location>
    </subcellularLocation>
</comment>
<keyword evidence="7" id="KW-0969">Cilium</keyword>
<feature type="domain" description="PilZ" evidence="5">
    <location>
        <begin position="123"/>
        <end position="240"/>
    </location>
</feature>
<evidence type="ECO:0000256" key="4">
    <source>
        <dbReference type="HAMAP-Rule" id="MF_01457"/>
    </source>
</evidence>
<sequence length="254" mass="28415">MTLEKKLGNDDLSSYQITSRREILALLRGMRDSNQFVSIEVDGGQQGVVTSVLDVDPEEDVVVLDRAQDDAVHRRILECDDILFETLVDKIRILFFSGSAEECLHNDRPALRIPTPTSVIRLQRRQHYRIPTPLINPARCTMQIPMVGENRNTTVVVPLKNVSGGGIAILDEKGVLNPAIGTEYRDCRIDFPGGTLIVATLEIRNCMHVRLPNGKFANRLGCLFVDIPRPMLAAVQRYITRLEREQNAKTTGLG</sequence>
<evidence type="ECO:0000256" key="2">
    <source>
        <dbReference type="ARBA" id="ARBA00022741"/>
    </source>
</evidence>
<dbReference type="AlphaFoldDB" id="A0A239FXJ2"/>
<organism evidence="7 8">
    <name type="scientific">Noviherbaspirillum humi</name>
    <dbReference type="NCBI Taxonomy" id="1688639"/>
    <lineage>
        <taxon>Bacteria</taxon>
        <taxon>Pseudomonadati</taxon>
        <taxon>Pseudomonadota</taxon>
        <taxon>Betaproteobacteria</taxon>
        <taxon>Burkholderiales</taxon>
        <taxon>Oxalobacteraceae</taxon>
        <taxon>Noviherbaspirillum</taxon>
    </lineage>
</organism>
<dbReference type="InterPro" id="IPR009875">
    <property type="entry name" value="PilZ_domain"/>
</dbReference>
<dbReference type="GO" id="GO:0009425">
    <property type="term" value="C:bacterial-type flagellum basal body"/>
    <property type="evidence" value="ECO:0007669"/>
    <property type="project" value="UniProtKB-SubCell"/>
</dbReference>
<dbReference type="OrthoDB" id="5572581at2"/>
<keyword evidence="3 4" id="KW-0975">Bacterial flagellum</keyword>
<keyword evidence="7" id="KW-0282">Flagellum</keyword>
<proteinExistence type="inferred from homology"/>
<evidence type="ECO:0000313" key="7">
    <source>
        <dbReference type="EMBL" id="SNS61621.1"/>
    </source>
</evidence>